<proteinExistence type="predicted"/>
<dbReference type="EMBL" id="PEBK01000011">
    <property type="protein sequence ID" value="PJM74561.1"/>
    <property type="molecule type" value="Genomic_DNA"/>
</dbReference>
<evidence type="ECO:0000313" key="3">
    <source>
        <dbReference type="Proteomes" id="UP000231451"/>
    </source>
</evidence>
<name>A0A2M9HCN3_9BIFI</name>
<sequence>MGTGESGIYYTSDGSKRVHHQALIHSIEGVFTHNPRTGRIQKMKSGGHGQANLDLLDNLGIRYVIDETFSNGVRKGHVEGHYAKKKREREGQLWFPRNWTTRDIVKAGEHVSGLKSNRNRPEGIIWWGTYKGVRVGIIKRNGQVQTIFPAENQPRTKGKR</sequence>
<accession>A0A2M9HCN3</accession>
<feature type="domain" description="Bacterial EndoU nuclease" evidence="1">
    <location>
        <begin position="22"/>
        <end position="150"/>
    </location>
</feature>
<evidence type="ECO:0000313" key="2">
    <source>
        <dbReference type="EMBL" id="PJM74561.1"/>
    </source>
</evidence>
<dbReference type="OrthoDB" id="3231754at2"/>
<comment type="caution">
    <text evidence="2">The sequence shown here is derived from an EMBL/GenBank/DDBJ whole genome shotgun (WGS) entry which is preliminary data.</text>
</comment>
<protein>
    <submittedName>
        <fullName evidence="2">Transposase</fullName>
    </submittedName>
</protein>
<keyword evidence="3" id="KW-1185">Reference proteome</keyword>
<dbReference type="Proteomes" id="UP000231451">
    <property type="component" value="Unassembled WGS sequence"/>
</dbReference>
<dbReference type="InterPro" id="IPR029501">
    <property type="entry name" value="EndoU_bac"/>
</dbReference>
<dbReference type="Pfam" id="PF14436">
    <property type="entry name" value="EndoU_bacteria"/>
    <property type="match status" value="1"/>
</dbReference>
<dbReference type="GO" id="GO:0004519">
    <property type="term" value="F:endonuclease activity"/>
    <property type="evidence" value="ECO:0007669"/>
    <property type="project" value="InterPro"/>
</dbReference>
<organism evidence="2 3">
    <name type="scientific">Bifidobacterium simiarum</name>
    <dbReference type="NCBI Taxonomy" id="2045441"/>
    <lineage>
        <taxon>Bacteria</taxon>
        <taxon>Bacillati</taxon>
        <taxon>Actinomycetota</taxon>
        <taxon>Actinomycetes</taxon>
        <taxon>Bifidobacteriales</taxon>
        <taxon>Bifidobacteriaceae</taxon>
        <taxon>Bifidobacterium</taxon>
    </lineage>
</organism>
<dbReference type="RefSeq" id="WP_100513693.1">
    <property type="nucleotide sequence ID" value="NZ_JAFEJQ010000006.1"/>
</dbReference>
<reference evidence="2 3" key="1">
    <citation type="submission" date="2017-10" db="EMBL/GenBank/DDBJ databases">
        <title>Draft genome sequences of strains TRE 1, TRE 9, TRE H and TRI 7, isolated from tamarins, belonging to four potential novel Bifidobacterium species.</title>
        <authorList>
            <person name="Mattarelli P."/>
            <person name="Modesto M."/>
            <person name="Puglisi E."/>
            <person name="Morelli L."/>
            <person name="Spezio C."/>
            <person name="Bonetti A."/>
            <person name="Sandri C."/>
        </authorList>
    </citation>
    <scope>NUCLEOTIDE SEQUENCE [LARGE SCALE GENOMIC DNA]</scope>
    <source>
        <strain evidence="3">TRI7</strain>
    </source>
</reference>
<evidence type="ECO:0000259" key="1">
    <source>
        <dbReference type="Pfam" id="PF14436"/>
    </source>
</evidence>
<dbReference type="AlphaFoldDB" id="A0A2M9HCN3"/>
<gene>
    <name evidence="2" type="ORF">CSQ87_09780</name>
</gene>